<dbReference type="InterPro" id="IPR011009">
    <property type="entry name" value="Kinase-like_dom_sf"/>
</dbReference>
<dbReference type="Gene3D" id="1.10.510.10">
    <property type="entry name" value="Transferase(Phosphotransferase) domain 1"/>
    <property type="match status" value="1"/>
</dbReference>
<sequence>MKILYERVNRIAYIVKSKKDNNKYLVKIKSLNKPNNDEIKIYELLSKIANRANQKPMPDEESLPKANHCIIKFIEHVTCKYFQYFVYEYFDGKTLNEYILDNYNKIGEDDIKKIFMKIVNAVNFLHSNNIIHCDLKLDNILINDKQDIKIIDFDLSKICKDEYLSENIFGTMQYIAPESYDLCIYSKKSDIWSLGIILYIFITKKFPYNSDFPIVNSHDNMYRRNRFKHSDLHKMKEKIKESNYSENVVKLISMMLTFEDNKRIIMDDILTFEW</sequence>
<name>A0A481Z012_9VIRU</name>
<dbReference type="InterPro" id="IPR000719">
    <property type="entry name" value="Prot_kinase_dom"/>
</dbReference>
<dbReference type="Pfam" id="PF00069">
    <property type="entry name" value="Pkinase"/>
    <property type="match status" value="1"/>
</dbReference>
<feature type="domain" description="Protein kinase" evidence="1">
    <location>
        <begin position="1"/>
        <end position="274"/>
    </location>
</feature>
<keyword evidence="2" id="KW-0808">Transferase</keyword>
<evidence type="ECO:0000313" key="2">
    <source>
        <dbReference type="EMBL" id="QBK88749.1"/>
    </source>
</evidence>
<proteinExistence type="predicted"/>
<dbReference type="GO" id="GO:0005524">
    <property type="term" value="F:ATP binding"/>
    <property type="evidence" value="ECO:0007669"/>
    <property type="project" value="InterPro"/>
</dbReference>
<dbReference type="SUPFAM" id="SSF56112">
    <property type="entry name" value="Protein kinase-like (PK-like)"/>
    <property type="match status" value="1"/>
</dbReference>
<dbReference type="PROSITE" id="PS50011">
    <property type="entry name" value="PROTEIN_KINASE_DOM"/>
    <property type="match status" value="1"/>
</dbReference>
<dbReference type="GO" id="GO:0004674">
    <property type="term" value="F:protein serine/threonine kinase activity"/>
    <property type="evidence" value="ECO:0007669"/>
    <property type="project" value="TreeGrafter"/>
</dbReference>
<organism evidence="2">
    <name type="scientific">Mimivirus LCMiAC01</name>
    <dbReference type="NCBI Taxonomy" id="2506608"/>
    <lineage>
        <taxon>Viruses</taxon>
        <taxon>Varidnaviria</taxon>
        <taxon>Bamfordvirae</taxon>
        <taxon>Nucleocytoviricota</taxon>
        <taxon>Megaviricetes</taxon>
        <taxon>Imitervirales</taxon>
        <taxon>Mimiviridae</taxon>
        <taxon>Klosneuvirinae</taxon>
    </lineage>
</organism>
<protein>
    <submittedName>
        <fullName evidence="2">CAMK family serine/threonine kinase</fullName>
    </submittedName>
</protein>
<gene>
    <name evidence="2" type="ORF">LCMiAC01_04310</name>
</gene>
<reference evidence="2" key="1">
    <citation type="journal article" date="2019" name="MBio">
        <title>Virus Genomes from Deep Sea Sediments Expand the Ocean Megavirome and Support Independent Origins of Viral Gigantism.</title>
        <authorList>
            <person name="Backstrom D."/>
            <person name="Yutin N."/>
            <person name="Jorgensen S.L."/>
            <person name="Dharamshi J."/>
            <person name="Homa F."/>
            <person name="Zaremba-Niedwiedzka K."/>
            <person name="Spang A."/>
            <person name="Wolf Y.I."/>
            <person name="Koonin E.V."/>
            <person name="Ettema T.J."/>
        </authorList>
    </citation>
    <scope>NUCLEOTIDE SEQUENCE</scope>
</reference>
<dbReference type="PROSITE" id="PS00108">
    <property type="entry name" value="PROTEIN_KINASE_ST"/>
    <property type="match status" value="1"/>
</dbReference>
<keyword evidence="2" id="KW-0418">Kinase</keyword>
<dbReference type="InterPro" id="IPR008271">
    <property type="entry name" value="Ser/Thr_kinase_AS"/>
</dbReference>
<dbReference type="SMART" id="SM00220">
    <property type="entry name" value="S_TKc"/>
    <property type="match status" value="1"/>
</dbReference>
<dbReference type="PANTHER" id="PTHR44167:SF24">
    <property type="entry name" value="SERINE_THREONINE-PROTEIN KINASE CHK2"/>
    <property type="match status" value="1"/>
</dbReference>
<dbReference type="EMBL" id="MK500397">
    <property type="protein sequence ID" value="QBK88749.1"/>
    <property type="molecule type" value="Genomic_DNA"/>
</dbReference>
<dbReference type="PANTHER" id="PTHR44167">
    <property type="entry name" value="OVARIAN-SPECIFIC SERINE/THREONINE-PROTEIN KINASE LOK-RELATED"/>
    <property type="match status" value="1"/>
</dbReference>
<accession>A0A481Z012</accession>
<evidence type="ECO:0000259" key="1">
    <source>
        <dbReference type="PROSITE" id="PS50011"/>
    </source>
</evidence>